<name>A0ABS4YS72_9MICC</name>
<evidence type="ECO:0000256" key="1">
    <source>
        <dbReference type="SAM" id="MobiDB-lite"/>
    </source>
</evidence>
<keyword evidence="2" id="KW-1133">Transmembrane helix</keyword>
<feature type="compositionally biased region" description="Basic and acidic residues" evidence="1">
    <location>
        <begin position="90"/>
        <end position="102"/>
    </location>
</feature>
<accession>A0ABS4YS72</accession>
<organism evidence="3 4">
    <name type="scientific">Arthrobacter stackebrandtii</name>
    <dbReference type="NCBI Taxonomy" id="272161"/>
    <lineage>
        <taxon>Bacteria</taxon>
        <taxon>Bacillati</taxon>
        <taxon>Actinomycetota</taxon>
        <taxon>Actinomycetes</taxon>
        <taxon>Micrococcales</taxon>
        <taxon>Micrococcaceae</taxon>
        <taxon>Arthrobacter</taxon>
    </lineage>
</organism>
<sequence length="126" mass="13446">MHTLILLATPDPAVPSPPGLRPGLTEDQITPGLLGFVMTFAIVVVMVFLIRDMVKRIRRVRYRAQVEGEHIGGSHGPAAEHMGIPMMSEQDMKEASYLHDADSEPSAVPPAPAPGTDADGPAPDSK</sequence>
<evidence type="ECO:0000313" key="4">
    <source>
        <dbReference type="Proteomes" id="UP000711614"/>
    </source>
</evidence>
<protein>
    <submittedName>
        <fullName evidence="3">Uncharacterized protein</fullName>
    </submittedName>
</protein>
<reference evidence="3 4" key="1">
    <citation type="submission" date="2021-03" db="EMBL/GenBank/DDBJ databases">
        <title>Sequencing the genomes of 1000 actinobacteria strains.</title>
        <authorList>
            <person name="Klenk H.-P."/>
        </authorList>
    </citation>
    <scope>NUCLEOTIDE SEQUENCE [LARGE SCALE GENOMIC DNA]</scope>
    <source>
        <strain evidence="3 4">DSM 16005</strain>
    </source>
</reference>
<feature type="transmembrane region" description="Helical" evidence="2">
    <location>
        <begin position="31"/>
        <end position="50"/>
    </location>
</feature>
<keyword evidence="2" id="KW-0472">Membrane</keyword>
<gene>
    <name evidence="3" type="ORF">JOF48_000440</name>
</gene>
<feature type="compositionally biased region" description="Low complexity" evidence="1">
    <location>
        <begin position="114"/>
        <end position="126"/>
    </location>
</feature>
<dbReference type="RefSeq" id="WP_342591132.1">
    <property type="nucleotide sequence ID" value="NZ_JAGIOI010000001.1"/>
</dbReference>
<evidence type="ECO:0000313" key="3">
    <source>
        <dbReference type="EMBL" id="MBP2411641.1"/>
    </source>
</evidence>
<dbReference type="EMBL" id="JAGIOI010000001">
    <property type="protein sequence ID" value="MBP2411641.1"/>
    <property type="molecule type" value="Genomic_DNA"/>
</dbReference>
<evidence type="ECO:0000256" key="2">
    <source>
        <dbReference type="SAM" id="Phobius"/>
    </source>
</evidence>
<comment type="caution">
    <text evidence="3">The sequence shown here is derived from an EMBL/GenBank/DDBJ whole genome shotgun (WGS) entry which is preliminary data.</text>
</comment>
<keyword evidence="2" id="KW-0812">Transmembrane</keyword>
<dbReference type="Proteomes" id="UP000711614">
    <property type="component" value="Unassembled WGS sequence"/>
</dbReference>
<proteinExistence type="predicted"/>
<feature type="region of interest" description="Disordered" evidence="1">
    <location>
        <begin position="70"/>
        <end position="126"/>
    </location>
</feature>
<keyword evidence="4" id="KW-1185">Reference proteome</keyword>